<sequence>MSPTTEPTLWQRICWPVIVCALLGGHMFLMLIALTFALAAPPEPVGPMTREAGHGDAAEIQLPASTGPAPGQPTAN</sequence>
<gene>
    <name evidence="3" type="ORF">KOR34_52090</name>
</gene>
<dbReference type="EMBL" id="SIHJ01000008">
    <property type="protein sequence ID" value="TWT29397.1"/>
    <property type="molecule type" value="Genomic_DNA"/>
</dbReference>
<keyword evidence="2" id="KW-0812">Transmembrane</keyword>
<feature type="region of interest" description="Disordered" evidence="1">
    <location>
        <begin position="43"/>
        <end position="76"/>
    </location>
</feature>
<evidence type="ECO:0000256" key="2">
    <source>
        <dbReference type="SAM" id="Phobius"/>
    </source>
</evidence>
<keyword evidence="2" id="KW-1133">Transmembrane helix</keyword>
<name>A0A5C5UUT7_9BACT</name>
<dbReference type="RefSeq" id="WP_197531748.1">
    <property type="nucleotide sequence ID" value="NZ_SIHJ01000008.1"/>
</dbReference>
<evidence type="ECO:0000256" key="1">
    <source>
        <dbReference type="SAM" id="MobiDB-lite"/>
    </source>
</evidence>
<proteinExistence type="predicted"/>
<protein>
    <submittedName>
        <fullName evidence="3">Uncharacterized protein</fullName>
    </submittedName>
</protein>
<reference evidence="3 4" key="1">
    <citation type="submission" date="2019-02" db="EMBL/GenBank/DDBJ databases">
        <title>Deep-cultivation of Planctomycetes and their phenomic and genomic characterization uncovers novel biology.</title>
        <authorList>
            <person name="Wiegand S."/>
            <person name="Jogler M."/>
            <person name="Boedeker C."/>
            <person name="Pinto D."/>
            <person name="Vollmers J."/>
            <person name="Rivas-Marin E."/>
            <person name="Kohn T."/>
            <person name="Peeters S.H."/>
            <person name="Heuer A."/>
            <person name="Rast P."/>
            <person name="Oberbeckmann S."/>
            <person name="Bunk B."/>
            <person name="Jeske O."/>
            <person name="Meyerdierks A."/>
            <person name="Storesund J.E."/>
            <person name="Kallscheuer N."/>
            <person name="Luecker S."/>
            <person name="Lage O.M."/>
            <person name="Pohl T."/>
            <person name="Merkel B.J."/>
            <person name="Hornburger P."/>
            <person name="Mueller R.-W."/>
            <person name="Bruemmer F."/>
            <person name="Labrenz M."/>
            <person name="Spormann A.M."/>
            <person name="Op Den Camp H."/>
            <person name="Overmann J."/>
            <person name="Amann R."/>
            <person name="Jetten M.S.M."/>
            <person name="Mascher T."/>
            <person name="Medema M.H."/>
            <person name="Devos D.P."/>
            <person name="Kaster A.-K."/>
            <person name="Ovreas L."/>
            <person name="Rohde M."/>
            <person name="Galperin M.Y."/>
            <person name="Jogler C."/>
        </authorList>
    </citation>
    <scope>NUCLEOTIDE SEQUENCE [LARGE SCALE GENOMIC DNA]</scope>
    <source>
        <strain evidence="3 4">KOR34</strain>
    </source>
</reference>
<dbReference type="Proteomes" id="UP000316714">
    <property type="component" value="Unassembled WGS sequence"/>
</dbReference>
<keyword evidence="4" id="KW-1185">Reference proteome</keyword>
<organism evidence="3 4">
    <name type="scientific">Posidoniimonas corsicana</name>
    <dbReference type="NCBI Taxonomy" id="1938618"/>
    <lineage>
        <taxon>Bacteria</taxon>
        <taxon>Pseudomonadati</taxon>
        <taxon>Planctomycetota</taxon>
        <taxon>Planctomycetia</taxon>
        <taxon>Pirellulales</taxon>
        <taxon>Lacipirellulaceae</taxon>
        <taxon>Posidoniimonas</taxon>
    </lineage>
</organism>
<keyword evidence="2" id="KW-0472">Membrane</keyword>
<feature type="transmembrane region" description="Helical" evidence="2">
    <location>
        <begin position="15"/>
        <end position="40"/>
    </location>
</feature>
<accession>A0A5C5UUT7</accession>
<evidence type="ECO:0000313" key="3">
    <source>
        <dbReference type="EMBL" id="TWT29397.1"/>
    </source>
</evidence>
<dbReference type="AlphaFoldDB" id="A0A5C5UUT7"/>
<comment type="caution">
    <text evidence="3">The sequence shown here is derived from an EMBL/GenBank/DDBJ whole genome shotgun (WGS) entry which is preliminary data.</text>
</comment>
<evidence type="ECO:0000313" key="4">
    <source>
        <dbReference type="Proteomes" id="UP000316714"/>
    </source>
</evidence>